<dbReference type="Proteomes" id="UP000604730">
    <property type="component" value="Unassembled WGS sequence"/>
</dbReference>
<gene>
    <name evidence="2" type="ORF">JJN12_00690</name>
</gene>
<dbReference type="InterPro" id="IPR006059">
    <property type="entry name" value="SBP"/>
</dbReference>
<reference evidence="2 3" key="1">
    <citation type="submission" date="2021-01" db="EMBL/GenBank/DDBJ databases">
        <title>Isolation and description of Catonella massiliensis sp. nov., a novel Catonella species, isolated from a stable periodontitis subject.</title>
        <authorList>
            <person name="Antezack A."/>
            <person name="Boxberger M."/>
            <person name="La Scola B."/>
            <person name="Monnet-Corti V."/>
        </authorList>
    </citation>
    <scope>NUCLEOTIDE SEQUENCE [LARGE SCALE GENOMIC DNA]</scope>
    <source>
        <strain evidence="2 3">Marseille-Q4567</strain>
    </source>
</reference>
<feature type="signal peptide" evidence="1">
    <location>
        <begin position="1"/>
        <end position="23"/>
    </location>
</feature>
<dbReference type="Gene3D" id="3.40.190.10">
    <property type="entry name" value="Periplasmic binding protein-like II"/>
    <property type="match status" value="1"/>
</dbReference>
<dbReference type="InterPro" id="IPR050490">
    <property type="entry name" value="Bact_solute-bd_prot1"/>
</dbReference>
<dbReference type="PANTHER" id="PTHR43649:SF32">
    <property type="entry name" value="SUGAR BINDING SECRETED PROTEIN"/>
    <property type="match status" value="1"/>
</dbReference>
<evidence type="ECO:0000313" key="2">
    <source>
        <dbReference type="EMBL" id="MBK5896307.1"/>
    </source>
</evidence>
<proteinExistence type="predicted"/>
<keyword evidence="3" id="KW-1185">Reference proteome</keyword>
<sequence>MKMRKIMSLALVMAMGVSLLSGCGGSGGSSSGAAKSSAASKAASSTASETSGTAPTAGNYTDNGSHELTVWCWDPAFNIYAMKEAEKIYQKIDPQFKLNIQEVLSDDVETKITTAATSGDLSTLPDIFLMQDNSFQKYTTNFNDVFLGLNDSGINYKDFGEAKQAYSTLDGVHYGVPFDNGAVIAAYRTDILEKAGLKIDDFKDITWSKFIELGKQVKQKTNTPLLCATAGSNDLAMMILQSAGASLFNDDGSLNIVDNGVLRKALEIYQELYKEGILVEVTDWDQYIAAIQSGSSAAVINGCWIIGSITAAKDFSGKWAITDMPKLDDVEGATNYSNNGGSSWAVTTKSENQKLAVDFLKATFAGSVEFYETILPSSGALATYLPAGKSEVYSKPQKFFGGEPIYSLITEFASKIPSNKTGAYYYDARNAVGVAISNVLQKGANIEEELKSAQETVEFNMGG</sequence>
<organism evidence="2 3">
    <name type="scientific">Catonella massiliensis</name>
    <dbReference type="NCBI Taxonomy" id="2799636"/>
    <lineage>
        <taxon>Bacteria</taxon>
        <taxon>Bacillati</taxon>
        <taxon>Bacillota</taxon>
        <taxon>Clostridia</taxon>
        <taxon>Lachnospirales</taxon>
        <taxon>Lachnospiraceae</taxon>
        <taxon>Catonella</taxon>
    </lineage>
</organism>
<keyword evidence="1" id="KW-0732">Signal</keyword>
<dbReference type="PROSITE" id="PS51257">
    <property type="entry name" value="PROKAR_LIPOPROTEIN"/>
    <property type="match status" value="1"/>
</dbReference>
<dbReference type="Pfam" id="PF13416">
    <property type="entry name" value="SBP_bac_8"/>
    <property type="match status" value="1"/>
</dbReference>
<dbReference type="SUPFAM" id="SSF53850">
    <property type="entry name" value="Periplasmic binding protein-like II"/>
    <property type="match status" value="1"/>
</dbReference>
<comment type="caution">
    <text evidence="2">The sequence shown here is derived from an EMBL/GenBank/DDBJ whole genome shotgun (WGS) entry which is preliminary data.</text>
</comment>
<feature type="chain" id="PRO_5045047965" evidence="1">
    <location>
        <begin position="24"/>
        <end position="463"/>
    </location>
</feature>
<accession>A0ABS1IWP7</accession>
<name>A0ABS1IWP7_9FIRM</name>
<protein>
    <submittedName>
        <fullName evidence="2">Extracellular solute-binding protein</fullName>
    </submittedName>
</protein>
<dbReference type="RefSeq" id="WP_208427892.1">
    <property type="nucleotide sequence ID" value="NZ_JAEPRJ010000001.1"/>
</dbReference>
<dbReference type="EMBL" id="JAEPRJ010000001">
    <property type="protein sequence ID" value="MBK5896307.1"/>
    <property type="molecule type" value="Genomic_DNA"/>
</dbReference>
<evidence type="ECO:0000256" key="1">
    <source>
        <dbReference type="SAM" id="SignalP"/>
    </source>
</evidence>
<evidence type="ECO:0000313" key="3">
    <source>
        <dbReference type="Proteomes" id="UP000604730"/>
    </source>
</evidence>
<dbReference type="PANTHER" id="PTHR43649">
    <property type="entry name" value="ARABINOSE-BINDING PROTEIN-RELATED"/>
    <property type="match status" value="1"/>
</dbReference>